<dbReference type="OrthoDB" id="70491at2"/>
<organism evidence="4 5">
    <name type="scientific">Allosphingosinicella deserti</name>
    <dbReference type="NCBI Taxonomy" id="2116704"/>
    <lineage>
        <taxon>Bacteria</taxon>
        <taxon>Pseudomonadati</taxon>
        <taxon>Pseudomonadota</taxon>
        <taxon>Alphaproteobacteria</taxon>
        <taxon>Sphingomonadales</taxon>
        <taxon>Sphingomonadaceae</taxon>
        <taxon>Allosphingosinicella</taxon>
    </lineage>
</organism>
<dbReference type="GO" id="GO:0003677">
    <property type="term" value="F:DNA binding"/>
    <property type="evidence" value="ECO:0007669"/>
    <property type="project" value="UniProtKB-UniRule"/>
</dbReference>
<evidence type="ECO:0000256" key="1">
    <source>
        <dbReference type="ARBA" id="ARBA00023125"/>
    </source>
</evidence>
<evidence type="ECO:0000259" key="3">
    <source>
        <dbReference type="PROSITE" id="PS50977"/>
    </source>
</evidence>
<feature type="domain" description="HTH tetR-type" evidence="3">
    <location>
        <begin position="6"/>
        <end position="66"/>
    </location>
</feature>
<feature type="DNA-binding region" description="H-T-H motif" evidence="2">
    <location>
        <begin position="29"/>
        <end position="48"/>
    </location>
</feature>
<keyword evidence="1 2" id="KW-0238">DNA-binding</keyword>
<dbReference type="PROSITE" id="PS50977">
    <property type="entry name" value="HTH_TETR_2"/>
    <property type="match status" value="1"/>
</dbReference>
<dbReference type="SUPFAM" id="SSF46689">
    <property type="entry name" value="Homeodomain-like"/>
    <property type="match status" value="1"/>
</dbReference>
<evidence type="ECO:0000313" key="5">
    <source>
        <dbReference type="Proteomes" id="UP000241167"/>
    </source>
</evidence>
<dbReference type="EMBL" id="PXYI01000001">
    <property type="protein sequence ID" value="PSJ43330.1"/>
    <property type="molecule type" value="Genomic_DNA"/>
</dbReference>
<dbReference type="Gene3D" id="1.10.357.10">
    <property type="entry name" value="Tetracycline Repressor, domain 2"/>
    <property type="match status" value="1"/>
</dbReference>
<dbReference type="AlphaFoldDB" id="A0A2P7QZD8"/>
<dbReference type="InterPro" id="IPR001647">
    <property type="entry name" value="HTH_TetR"/>
</dbReference>
<dbReference type="Proteomes" id="UP000241167">
    <property type="component" value="Unassembled WGS sequence"/>
</dbReference>
<gene>
    <name evidence="4" type="ORF">C7I55_02880</name>
</gene>
<dbReference type="InterPro" id="IPR009057">
    <property type="entry name" value="Homeodomain-like_sf"/>
</dbReference>
<evidence type="ECO:0000313" key="4">
    <source>
        <dbReference type="EMBL" id="PSJ43330.1"/>
    </source>
</evidence>
<evidence type="ECO:0000256" key="2">
    <source>
        <dbReference type="PROSITE-ProRule" id="PRU00335"/>
    </source>
</evidence>
<proteinExistence type="predicted"/>
<accession>A0A2P7QZD8</accession>
<comment type="caution">
    <text evidence="4">The sequence shown here is derived from an EMBL/GenBank/DDBJ whole genome shotgun (WGS) entry which is preliminary data.</text>
</comment>
<sequence length="187" mass="20199">MRLSRDTRREQLLELGMAIVREEGADELTLGRLAAKADVSRTVVYDHFDTRAGLLVALFQRLEERYVGALRAALETAPDNLAGTARVISEAYFNCLAELGPEGPAISAALKGSEEMMAHQQLMVGRYAEIMAGALRPFSSREDNALHLLCIALMGAAEVMALEVQRGRTTQGIAANVLLSLISGGLE</sequence>
<protein>
    <submittedName>
        <fullName evidence="4">TetR/AcrR family transcriptional regulator</fullName>
    </submittedName>
</protein>
<dbReference type="Pfam" id="PF00440">
    <property type="entry name" value="TetR_N"/>
    <property type="match status" value="1"/>
</dbReference>
<reference evidence="4 5" key="1">
    <citation type="submission" date="2018-03" db="EMBL/GenBank/DDBJ databases">
        <title>The draft genome of Sphingosinicella sp. GL-C-18.</title>
        <authorList>
            <person name="Liu L."/>
            <person name="Li L."/>
            <person name="Liang L."/>
            <person name="Zhang X."/>
            <person name="Wang T."/>
        </authorList>
    </citation>
    <scope>NUCLEOTIDE SEQUENCE [LARGE SCALE GENOMIC DNA]</scope>
    <source>
        <strain evidence="4 5">GL-C-18</strain>
    </source>
</reference>
<keyword evidence="5" id="KW-1185">Reference proteome</keyword>
<name>A0A2P7QZD8_9SPHN</name>